<feature type="transmembrane region" description="Helical" evidence="2">
    <location>
        <begin position="20"/>
        <end position="46"/>
    </location>
</feature>
<evidence type="ECO:0000313" key="5">
    <source>
        <dbReference type="Proteomes" id="UP001215598"/>
    </source>
</evidence>
<keyword evidence="2" id="KW-0472">Membrane</keyword>
<reference evidence="4" key="1">
    <citation type="submission" date="2023-03" db="EMBL/GenBank/DDBJ databases">
        <title>Massive genome expansion in bonnet fungi (Mycena s.s.) driven by repeated elements and novel gene families across ecological guilds.</title>
        <authorList>
            <consortium name="Lawrence Berkeley National Laboratory"/>
            <person name="Harder C.B."/>
            <person name="Miyauchi S."/>
            <person name="Viragh M."/>
            <person name="Kuo A."/>
            <person name="Thoen E."/>
            <person name="Andreopoulos B."/>
            <person name="Lu D."/>
            <person name="Skrede I."/>
            <person name="Drula E."/>
            <person name="Henrissat B."/>
            <person name="Morin E."/>
            <person name="Kohler A."/>
            <person name="Barry K."/>
            <person name="LaButti K."/>
            <person name="Morin E."/>
            <person name="Salamov A."/>
            <person name="Lipzen A."/>
            <person name="Mereny Z."/>
            <person name="Hegedus B."/>
            <person name="Baldrian P."/>
            <person name="Stursova M."/>
            <person name="Weitz H."/>
            <person name="Taylor A."/>
            <person name="Grigoriev I.V."/>
            <person name="Nagy L.G."/>
            <person name="Martin F."/>
            <person name="Kauserud H."/>
        </authorList>
    </citation>
    <scope>NUCLEOTIDE SEQUENCE</scope>
    <source>
        <strain evidence="4">CBHHK182m</strain>
    </source>
</reference>
<name>A0AAD7JK15_9AGAR</name>
<feature type="region of interest" description="Disordered" evidence="1">
    <location>
        <begin position="281"/>
        <end position="324"/>
    </location>
</feature>
<sequence>MSGPAANPGAAFVFNPDNTIGAFQVGVLISYVLFGVLTTQTYVYYGRFQSSDTLNLKAMIAFIWTCEFAQALCIGHALYRWTISSFGVPLAVPPKSFDASIFFSGIIAACVQGFFSFRIWTLSRKPYIPVIACTLSFLRLVIGAAVFGTALHMTALPIFEARFGWLITTAATIGAVNDLLITTTLVFVLRGQRTEIQPRSLPLVDKLIVWTMETGLMTSVASIATLACFLAMKSNLIWAAVFVVVSRLYSNSILASLNSRATLRAMNENFPSVHLASVMKSHSSQGNSNPQSQAQQSQPWQPETMKMRPLGQDTELYVSQEAAV</sequence>
<accession>A0AAD7JK15</accession>
<keyword evidence="2" id="KW-1133">Transmembrane helix</keyword>
<feature type="transmembrane region" description="Helical" evidence="2">
    <location>
        <begin position="238"/>
        <end position="257"/>
    </location>
</feature>
<dbReference type="PANTHER" id="PTHR40465">
    <property type="entry name" value="CHROMOSOME 1, WHOLE GENOME SHOTGUN SEQUENCE"/>
    <property type="match status" value="1"/>
</dbReference>
<keyword evidence="5" id="KW-1185">Reference proteome</keyword>
<feature type="transmembrane region" description="Helical" evidence="2">
    <location>
        <begin position="58"/>
        <end position="79"/>
    </location>
</feature>
<dbReference type="InterPro" id="IPR045339">
    <property type="entry name" value="DUF6534"/>
</dbReference>
<comment type="caution">
    <text evidence="4">The sequence shown here is derived from an EMBL/GenBank/DDBJ whole genome shotgun (WGS) entry which is preliminary data.</text>
</comment>
<keyword evidence="2" id="KW-0812">Transmembrane</keyword>
<evidence type="ECO:0000256" key="2">
    <source>
        <dbReference type="SAM" id="Phobius"/>
    </source>
</evidence>
<feature type="compositionally biased region" description="Low complexity" evidence="1">
    <location>
        <begin position="281"/>
        <end position="302"/>
    </location>
</feature>
<dbReference type="AlphaFoldDB" id="A0AAD7JK15"/>
<organism evidence="4 5">
    <name type="scientific">Mycena metata</name>
    <dbReference type="NCBI Taxonomy" id="1033252"/>
    <lineage>
        <taxon>Eukaryota</taxon>
        <taxon>Fungi</taxon>
        <taxon>Dikarya</taxon>
        <taxon>Basidiomycota</taxon>
        <taxon>Agaricomycotina</taxon>
        <taxon>Agaricomycetes</taxon>
        <taxon>Agaricomycetidae</taxon>
        <taxon>Agaricales</taxon>
        <taxon>Marasmiineae</taxon>
        <taxon>Mycenaceae</taxon>
        <taxon>Mycena</taxon>
    </lineage>
</organism>
<dbReference type="Pfam" id="PF20152">
    <property type="entry name" value="DUF6534"/>
    <property type="match status" value="1"/>
</dbReference>
<evidence type="ECO:0000313" key="4">
    <source>
        <dbReference type="EMBL" id="KAJ7764914.1"/>
    </source>
</evidence>
<feature type="domain" description="DUF6534" evidence="3">
    <location>
        <begin position="175"/>
        <end position="261"/>
    </location>
</feature>
<dbReference type="Proteomes" id="UP001215598">
    <property type="component" value="Unassembled WGS sequence"/>
</dbReference>
<feature type="transmembrane region" description="Helical" evidence="2">
    <location>
        <begin position="210"/>
        <end position="232"/>
    </location>
</feature>
<feature type="transmembrane region" description="Helical" evidence="2">
    <location>
        <begin position="127"/>
        <end position="151"/>
    </location>
</feature>
<evidence type="ECO:0000259" key="3">
    <source>
        <dbReference type="Pfam" id="PF20152"/>
    </source>
</evidence>
<evidence type="ECO:0000256" key="1">
    <source>
        <dbReference type="SAM" id="MobiDB-lite"/>
    </source>
</evidence>
<protein>
    <recommendedName>
        <fullName evidence="3">DUF6534 domain-containing protein</fullName>
    </recommendedName>
</protein>
<dbReference type="EMBL" id="JARKIB010000027">
    <property type="protein sequence ID" value="KAJ7764914.1"/>
    <property type="molecule type" value="Genomic_DNA"/>
</dbReference>
<gene>
    <name evidence="4" type="ORF">B0H16DRAFT_432052</name>
</gene>
<proteinExistence type="predicted"/>
<feature type="transmembrane region" description="Helical" evidence="2">
    <location>
        <begin position="99"/>
        <end position="120"/>
    </location>
</feature>
<dbReference type="PANTHER" id="PTHR40465:SF1">
    <property type="entry name" value="DUF6534 DOMAIN-CONTAINING PROTEIN"/>
    <property type="match status" value="1"/>
</dbReference>
<feature type="transmembrane region" description="Helical" evidence="2">
    <location>
        <begin position="163"/>
        <end position="189"/>
    </location>
</feature>